<dbReference type="PROSITE" id="PS01155">
    <property type="entry name" value="ENDONUCLEASE_III_2"/>
    <property type="match status" value="1"/>
</dbReference>
<dbReference type="Gene3D" id="1.10.1670.10">
    <property type="entry name" value="Helix-hairpin-Helix base-excision DNA repair enzymes (C-terminal)"/>
    <property type="match status" value="1"/>
</dbReference>
<dbReference type="CDD" id="cd00056">
    <property type="entry name" value="ENDO3c"/>
    <property type="match status" value="1"/>
</dbReference>
<evidence type="ECO:0000256" key="9">
    <source>
        <dbReference type="ARBA" id="ARBA00022801"/>
    </source>
</evidence>
<evidence type="ECO:0000256" key="4">
    <source>
        <dbReference type="ARBA" id="ARBA00012045"/>
    </source>
</evidence>
<dbReference type="InterPro" id="IPR003265">
    <property type="entry name" value="HhH-GPD_domain"/>
</dbReference>
<evidence type="ECO:0000256" key="5">
    <source>
        <dbReference type="ARBA" id="ARBA00022023"/>
    </source>
</evidence>
<evidence type="ECO:0000256" key="2">
    <source>
        <dbReference type="ARBA" id="ARBA00002933"/>
    </source>
</evidence>
<evidence type="ECO:0000313" key="17">
    <source>
        <dbReference type="Proteomes" id="UP000615326"/>
    </source>
</evidence>
<keyword evidence="7" id="KW-0479">Metal-binding</keyword>
<protein>
    <recommendedName>
        <fullName evidence="5 14">Adenine DNA glycosylase</fullName>
        <ecNumber evidence="4 14">3.2.2.31</ecNumber>
    </recommendedName>
</protein>
<evidence type="ECO:0000256" key="6">
    <source>
        <dbReference type="ARBA" id="ARBA00022485"/>
    </source>
</evidence>
<accession>A0ABX0K829</accession>
<comment type="catalytic activity">
    <reaction evidence="1 14">
        <text>Hydrolyzes free adenine bases from 7,8-dihydro-8-oxoguanine:adenine mismatched double-stranded DNA, leaving an apurinic site.</text>
        <dbReference type="EC" id="3.2.2.31"/>
    </reaction>
</comment>
<dbReference type="InterPro" id="IPR000445">
    <property type="entry name" value="HhH_motif"/>
</dbReference>
<dbReference type="PANTHER" id="PTHR42944:SF1">
    <property type="entry name" value="ADENINE DNA GLYCOSYLASE"/>
    <property type="match status" value="1"/>
</dbReference>
<evidence type="ECO:0000256" key="10">
    <source>
        <dbReference type="ARBA" id="ARBA00023004"/>
    </source>
</evidence>
<dbReference type="SMART" id="SM00478">
    <property type="entry name" value="ENDO3c"/>
    <property type="match status" value="1"/>
</dbReference>
<dbReference type="EC" id="3.2.2.31" evidence="4 14"/>
<organism evidence="16 17">
    <name type="scientific">Acetobacter fallax</name>
    <dbReference type="NCBI Taxonomy" id="1737473"/>
    <lineage>
        <taxon>Bacteria</taxon>
        <taxon>Pseudomonadati</taxon>
        <taxon>Pseudomonadota</taxon>
        <taxon>Alphaproteobacteria</taxon>
        <taxon>Acetobacterales</taxon>
        <taxon>Acetobacteraceae</taxon>
        <taxon>Acetobacter</taxon>
    </lineage>
</organism>
<keyword evidence="17" id="KW-1185">Reference proteome</keyword>
<reference evidence="16 17" key="1">
    <citation type="journal article" date="2020" name="Int. J. Syst. Evol. Microbiol.">
        <title>Novel acetic acid bacteria from cider fermentations: Acetobacter conturbans sp. nov. and Acetobacter fallax sp. nov.</title>
        <authorList>
            <person name="Sombolestani A.S."/>
            <person name="Cleenwerck I."/>
            <person name="Cnockaert M."/>
            <person name="Borremans W."/>
            <person name="Wieme A.D."/>
            <person name="De Vuyst L."/>
            <person name="Vandamme P."/>
        </authorList>
    </citation>
    <scope>NUCLEOTIDE SEQUENCE [LARGE SCALE GENOMIC DNA]</scope>
    <source>
        <strain evidence="16 17">LMG 1637</strain>
    </source>
</reference>
<keyword evidence="11" id="KW-0411">Iron-sulfur</keyword>
<comment type="similarity">
    <text evidence="3 14">Belongs to the Nth/MutY family.</text>
</comment>
<keyword evidence="8 14" id="KW-0227">DNA damage</keyword>
<dbReference type="EMBL" id="WOSW01000006">
    <property type="protein sequence ID" value="NHO31917.1"/>
    <property type="molecule type" value="Genomic_DNA"/>
</dbReference>
<proteinExistence type="inferred from homology"/>
<dbReference type="Proteomes" id="UP000615326">
    <property type="component" value="Unassembled WGS sequence"/>
</dbReference>
<dbReference type="InterPro" id="IPR004035">
    <property type="entry name" value="Endouclease-III_FeS-bd_BS"/>
</dbReference>
<evidence type="ECO:0000256" key="11">
    <source>
        <dbReference type="ARBA" id="ARBA00023014"/>
    </source>
</evidence>
<keyword evidence="12" id="KW-0234">DNA repair</keyword>
<dbReference type="CDD" id="cd03431">
    <property type="entry name" value="NUDIX_DNA_Glycosylase_C-MutY"/>
    <property type="match status" value="1"/>
</dbReference>
<dbReference type="Pfam" id="PF00633">
    <property type="entry name" value="HHH"/>
    <property type="match status" value="1"/>
</dbReference>
<name>A0ABX0K829_9PROT</name>
<keyword evidence="13 14" id="KW-0326">Glycosidase</keyword>
<dbReference type="Gene3D" id="3.90.79.10">
    <property type="entry name" value="Nucleoside Triphosphate Pyrophosphohydrolase"/>
    <property type="match status" value="1"/>
</dbReference>
<dbReference type="InterPro" id="IPR015797">
    <property type="entry name" value="NUDIX_hydrolase-like_dom_sf"/>
</dbReference>
<dbReference type="Pfam" id="PF00730">
    <property type="entry name" value="HhH-GPD"/>
    <property type="match status" value="1"/>
</dbReference>
<evidence type="ECO:0000256" key="3">
    <source>
        <dbReference type="ARBA" id="ARBA00008343"/>
    </source>
</evidence>
<evidence type="ECO:0000256" key="1">
    <source>
        <dbReference type="ARBA" id="ARBA00000843"/>
    </source>
</evidence>
<evidence type="ECO:0000313" key="16">
    <source>
        <dbReference type="EMBL" id="NHO31917.1"/>
    </source>
</evidence>
<sequence length="364" mass="39445">MPGELADPYHVWISEIMLQQTTVRAVIPYYQRFLERFPTIASLANAAVDDVLVLWAGLGYYSRARNLHRCAQALVARGGFPRDVEGLKTLPGIGAYTASAIAAIAFGVPVVPVDGNVERVTARVFAIETPLPGARKVLAERAVTLNHGRPAQTRPSDFAQALFDLGASICAPRNPACVLCPWQEGCAARKAGIQALLPRRTPKGDRPARYGAHFLLTDEAGRILMRRRPPAGLLGGTVELPGTEWLPAPWSLANAVRHAPFADRMTENEPQIRWEAAGAVKHVFTHFSLSVAVYVARLPVMPNPDAHDGFLVRADELQKSALSSLMKKCAEKGLEFLGDTYGMSLARKTPGQTKRAKMIGGKGA</sequence>
<dbReference type="Pfam" id="PF14815">
    <property type="entry name" value="NUDIX_4"/>
    <property type="match status" value="1"/>
</dbReference>
<dbReference type="PROSITE" id="PS00764">
    <property type="entry name" value="ENDONUCLEASE_III_1"/>
    <property type="match status" value="1"/>
</dbReference>
<evidence type="ECO:0000256" key="14">
    <source>
        <dbReference type="RuleBase" id="RU365096"/>
    </source>
</evidence>
<dbReference type="Gene3D" id="1.10.340.30">
    <property type="entry name" value="Hypothetical protein, domain 2"/>
    <property type="match status" value="1"/>
</dbReference>
<feature type="domain" description="HhH-GPD" evidence="15">
    <location>
        <begin position="17"/>
        <end position="168"/>
    </location>
</feature>
<dbReference type="SUPFAM" id="SSF55811">
    <property type="entry name" value="Nudix"/>
    <property type="match status" value="1"/>
</dbReference>
<gene>
    <name evidence="16" type="ORF">GOB84_04935</name>
</gene>
<dbReference type="SUPFAM" id="SSF48150">
    <property type="entry name" value="DNA-glycosylase"/>
    <property type="match status" value="1"/>
</dbReference>
<dbReference type="PANTHER" id="PTHR42944">
    <property type="entry name" value="ADENINE DNA GLYCOSYLASE"/>
    <property type="match status" value="1"/>
</dbReference>
<keyword evidence="6" id="KW-0004">4Fe-4S</keyword>
<keyword evidence="10 14" id="KW-0408">Iron</keyword>
<keyword evidence="9" id="KW-0378">Hydrolase</keyword>
<dbReference type="InterPro" id="IPR011257">
    <property type="entry name" value="DNA_glycosylase"/>
</dbReference>
<evidence type="ECO:0000256" key="8">
    <source>
        <dbReference type="ARBA" id="ARBA00022763"/>
    </source>
</evidence>
<comment type="function">
    <text evidence="2">Adenine glycosylase active on G-A mispairs. MutY also corrects error-prone DNA synthesis past GO lesions which are due to the oxidatively damaged form of guanine: 7,8-dihydro-8-oxoguanine (8-oxo-dGTP).</text>
</comment>
<dbReference type="InterPro" id="IPR029119">
    <property type="entry name" value="MutY_C"/>
</dbReference>
<dbReference type="InterPro" id="IPR044298">
    <property type="entry name" value="MIG/MutY"/>
</dbReference>
<evidence type="ECO:0000256" key="13">
    <source>
        <dbReference type="ARBA" id="ARBA00023295"/>
    </source>
</evidence>
<evidence type="ECO:0000259" key="15">
    <source>
        <dbReference type="SMART" id="SM00478"/>
    </source>
</evidence>
<evidence type="ECO:0000256" key="7">
    <source>
        <dbReference type="ARBA" id="ARBA00022723"/>
    </source>
</evidence>
<comment type="cofactor">
    <cofactor evidence="14">
        <name>[4Fe-4S] cluster</name>
        <dbReference type="ChEBI" id="CHEBI:49883"/>
    </cofactor>
    <text evidence="14">Binds 1 [4Fe-4S] cluster.</text>
</comment>
<evidence type="ECO:0000256" key="12">
    <source>
        <dbReference type="ARBA" id="ARBA00023204"/>
    </source>
</evidence>
<comment type="caution">
    <text evidence="16">The sequence shown here is derived from an EMBL/GenBank/DDBJ whole genome shotgun (WGS) entry which is preliminary data.</text>
</comment>
<dbReference type="InterPro" id="IPR004036">
    <property type="entry name" value="Endonuclease-III-like_CS2"/>
</dbReference>
<dbReference type="InterPro" id="IPR023170">
    <property type="entry name" value="HhH_base_excis_C"/>
</dbReference>